<comment type="caution">
    <text evidence="1">The sequence shown here is derived from an EMBL/GenBank/DDBJ whole genome shotgun (WGS) entry which is preliminary data.</text>
</comment>
<dbReference type="EMBL" id="JAGGMR010000001">
    <property type="protein sequence ID" value="MBP2187587.1"/>
    <property type="molecule type" value="Genomic_DNA"/>
</dbReference>
<evidence type="ECO:0000313" key="1">
    <source>
        <dbReference type="EMBL" id="MBP2187587.1"/>
    </source>
</evidence>
<gene>
    <name evidence="1" type="ORF">BJ987_000488</name>
</gene>
<organism evidence="1 2">
    <name type="scientific">Nocardia goodfellowii</name>
    <dbReference type="NCBI Taxonomy" id="882446"/>
    <lineage>
        <taxon>Bacteria</taxon>
        <taxon>Bacillati</taxon>
        <taxon>Actinomycetota</taxon>
        <taxon>Actinomycetes</taxon>
        <taxon>Mycobacteriales</taxon>
        <taxon>Nocardiaceae</taxon>
        <taxon>Nocardia</taxon>
    </lineage>
</organism>
<proteinExistence type="predicted"/>
<protein>
    <submittedName>
        <fullName evidence="1">Uncharacterized protein</fullName>
    </submittedName>
</protein>
<reference evidence="1 2" key="1">
    <citation type="submission" date="2021-03" db="EMBL/GenBank/DDBJ databases">
        <title>Sequencing the genomes of 1000 actinobacteria strains.</title>
        <authorList>
            <person name="Klenk H.-P."/>
        </authorList>
    </citation>
    <scope>NUCLEOTIDE SEQUENCE [LARGE SCALE GENOMIC DNA]</scope>
    <source>
        <strain evidence="1 2">DSM 45516</strain>
    </source>
</reference>
<dbReference type="Proteomes" id="UP001519325">
    <property type="component" value="Unassembled WGS sequence"/>
</dbReference>
<accession>A0ABS4Q7F5</accession>
<keyword evidence="2" id="KW-1185">Reference proteome</keyword>
<evidence type="ECO:0000313" key="2">
    <source>
        <dbReference type="Proteomes" id="UP001519325"/>
    </source>
</evidence>
<sequence length="30" mass="3252">MNNFGLQLLISLPSRLLAFSLMGMLGLGML</sequence>
<name>A0ABS4Q7F5_9NOCA</name>